<keyword evidence="1" id="KW-1133">Transmembrane helix</keyword>
<keyword evidence="1" id="KW-0472">Membrane</keyword>
<gene>
    <name evidence="2" type="primary">orf178</name>
</gene>
<geneLocation type="plasmid" evidence="2">
    <name>pNL1</name>
</geneLocation>
<dbReference type="InterPro" id="IPR046659">
    <property type="entry name" value="DUF6768"/>
</dbReference>
<dbReference type="RefSeq" id="WP_010890891.1">
    <property type="nucleotide sequence ID" value="NC_002033.1"/>
</dbReference>
<dbReference type="PIR" id="T31145">
    <property type="entry name" value="T31145"/>
</dbReference>
<keyword evidence="2" id="KW-0614">Plasmid</keyword>
<dbReference type="EMBL" id="AF079317">
    <property type="protein sequence ID" value="AAD03869.1"/>
    <property type="molecule type" value="Genomic_DNA"/>
</dbReference>
<feature type="transmembrane region" description="Helical" evidence="1">
    <location>
        <begin position="53"/>
        <end position="73"/>
    </location>
</feature>
<keyword evidence="1" id="KW-0812">Transmembrane</keyword>
<evidence type="ECO:0000256" key="1">
    <source>
        <dbReference type="SAM" id="Phobius"/>
    </source>
</evidence>
<sequence precursor="true">MSQLIGIFSGRTGWVSMMMMTAQLVLFGAGVWAAIGFFAAADALTAVKWGIPAAVLLIMSLMIKLALWPVIHVNRMLAQLHRLELSVLRDTGHS</sequence>
<evidence type="ECO:0000313" key="2">
    <source>
        <dbReference type="EMBL" id="AAD03869.1"/>
    </source>
</evidence>
<organism evidence="2">
    <name type="scientific">Novosphingobium aromaticivorans</name>
    <name type="common">Sphingomonas aromaticivorans</name>
    <dbReference type="NCBI Taxonomy" id="48935"/>
    <lineage>
        <taxon>Bacteria</taxon>
        <taxon>Pseudomonadati</taxon>
        <taxon>Pseudomonadota</taxon>
        <taxon>Alphaproteobacteria</taxon>
        <taxon>Sphingomonadales</taxon>
        <taxon>Sphingomonadaceae</taxon>
        <taxon>Novosphingobium</taxon>
    </lineage>
</organism>
<accession>O85854</accession>
<dbReference type="AlphaFoldDB" id="O85854"/>
<proteinExistence type="predicted"/>
<dbReference type="Pfam" id="PF20556">
    <property type="entry name" value="DUF6768"/>
    <property type="match status" value="1"/>
</dbReference>
<reference evidence="2" key="1">
    <citation type="journal article" date="1999" name="J. Bacteriol.">
        <title>Complete sequence of a 184-kilobase catabolic plasmid from Sphingomonas aromaticivorans F199.</title>
        <authorList>
            <person name="Romine M.F."/>
            <person name="Stillwell L.C."/>
            <person name="Wong K.-K."/>
            <person name="Thurston S.J."/>
            <person name="Sisk E.C."/>
            <person name="Sensen C."/>
            <person name="Gaasterland T."/>
            <person name="Fredrickson J.K."/>
            <person name="Saffer J.D."/>
        </authorList>
    </citation>
    <scope>NUCLEOTIDE SEQUENCE</scope>
    <source>
        <strain evidence="2">F199</strain>
        <plasmid evidence="2">pNL1</plasmid>
    </source>
</reference>
<protein>
    <submittedName>
        <fullName evidence="2">Uncharacterized protein</fullName>
    </submittedName>
</protein>
<name>O85854_NOVAR</name>